<dbReference type="RefSeq" id="XP_067485273.1">
    <property type="nucleotide sequence ID" value="XM_067623685.1"/>
</dbReference>
<keyword evidence="4" id="KW-0862">Zinc</keyword>
<dbReference type="InterPro" id="IPR029035">
    <property type="entry name" value="DHS-like_NAD/FAD-binding_dom"/>
</dbReference>
<evidence type="ECO:0000313" key="6">
    <source>
        <dbReference type="EMBL" id="OJJ78026.1"/>
    </source>
</evidence>
<dbReference type="InterPro" id="IPR027546">
    <property type="entry name" value="Sirtuin_class_III"/>
</dbReference>
<dbReference type="Gene3D" id="3.30.1600.10">
    <property type="entry name" value="SIR2/SIRT2 'Small Domain"/>
    <property type="match status" value="1"/>
</dbReference>
<keyword evidence="7" id="KW-1185">Reference proteome</keyword>
<dbReference type="GO" id="GO:0036055">
    <property type="term" value="F:protein-succinyllysine desuccinylase activity"/>
    <property type="evidence" value="ECO:0007669"/>
    <property type="project" value="InterPro"/>
</dbReference>
<protein>
    <recommendedName>
        <fullName evidence="5">Deacetylase sirtuin-type domain-containing protein</fullName>
    </recommendedName>
</protein>
<comment type="similarity">
    <text evidence="1">Belongs to the sirtuin family. Class I subfamily.</text>
</comment>
<keyword evidence="4" id="KW-0479">Metal-binding</keyword>
<dbReference type="PANTHER" id="PTHR11085:SF10">
    <property type="entry name" value="NAD-DEPENDENT PROTEIN DEACYLASE SIRTUIN-5, MITOCHONDRIAL-RELATED"/>
    <property type="match status" value="1"/>
</dbReference>
<dbReference type="SUPFAM" id="SSF52467">
    <property type="entry name" value="DHS-like NAD/FAD-binding domain"/>
    <property type="match status" value="1"/>
</dbReference>
<proteinExistence type="inferred from homology"/>
<evidence type="ECO:0000256" key="3">
    <source>
        <dbReference type="ARBA" id="ARBA00023027"/>
    </source>
</evidence>
<dbReference type="GO" id="GO:0005634">
    <property type="term" value="C:nucleus"/>
    <property type="evidence" value="ECO:0007669"/>
    <property type="project" value="TreeGrafter"/>
</dbReference>
<feature type="domain" description="Deacetylase sirtuin-type" evidence="5">
    <location>
        <begin position="1"/>
        <end position="315"/>
    </location>
</feature>
<feature type="binding site" evidence="4">
    <location>
        <position position="212"/>
    </location>
    <ligand>
        <name>Zn(2+)</name>
        <dbReference type="ChEBI" id="CHEBI:29105"/>
    </ligand>
</feature>
<keyword evidence="2" id="KW-0808">Transferase</keyword>
<feature type="binding site" evidence="4">
    <location>
        <position position="140"/>
    </location>
    <ligand>
        <name>Zn(2+)</name>
        <dbReference type="ChEBI" id="CHEBI:29105"/>
    </ligand>
</feature>
<evidence type="ECO:0000259" key="5">
    <source>
        <dbReference type="PROSITE" id="PS50305"/>
    </source>
</evidence>
<dbReference type="InterPro" id="IPR050134">
    <property type="entry name" value="NAD-dep_sirtuin_deacylases"/>
</dbReference>
<dbReference type="GO" id="GO:0070403">
    <property type="term" value="F:NAD+ binding"/>
    <property type="evidence" value="ECO:0007669"/>
    <property type="project" value="InterPro"/>
</dbReference>
<dbReference type="EMBL" id="KV878679">
    <property type="protein sequence ID" value="OJJ78026.1"/>
    <property type="molecule type" value="Genomic_DNA"/>
</dbReference>
<dbReference type="OMA" id="LIHMHGE"/>
<dbReference type="GO" id="GO:0017136">
    <property type="term" value="F:histone deacetylase activity, NAD-dependent"/>
    <property type="evidence" value="ECO:0007669"/>
    <property type="project" value="TreeGrafter"/>
</dbReference>
<feature type="binding site" evidence="4">
    <location>
        <position position="209"/>
    </location>
    <ligand>
        <name>Zn(2+)</name>
        <dbReference type="ChEBI" id="CHEBI:29105"/>
    </ligand>
</feature>
<organism evidence="6 7">
    <name type="scientific">Aspergillus brasiliensis (strain CBS 101740 / IMI 381727 / IBT 21946)</name>
    <dbReference type="NCBI Taxonomy" id="767769"/>
    <lineage>
        <taxon>Eukaryota</taxon>
        <taxon>Fungi</taxon>
        <taxon>Dikarya</taxon>
        <taxon>Ascomycota</taxon>
        <taxon>Pezizomycotina</taxon>
        <taxon>Eurotiomycetes</taxon>
        <taxon>Eurotiomycetidae</taxon>
        <taxon>Eurotiales</taxon>
        <taxon>Aspergillaceae</taxon>
        <taxon>Aspergillus</taxon>
        <taxon>Aspergillus subgen. Circumdati</taxon>
    </lineage>
</organism>
<dbReference type="PANTHER" id="PTHR11085">
    <property type="entry name" value="NAD-DEPENDENT PROTEIN DEACYLASE SIRTUIN-5, MITOCHONDRIAL-RELATED"/>
    <property type="match status" value="1"/>
</dbReference>
<reference evidence="7" key="1">
    <citation type="journal article" date="2017" name="Genome Biol.">
        <title>Comparative genomics reveals high biological diversity and specific adaptations in the industrially and medically important fungal genus Aspergillus.</title>
        <authorList>
            <person name="de Vries R.P."/>
            <person name="Riley R."/>
            <person name="Wiebenga A."/>
            <person name="Aguilar-Osorio G."/>
            <person name="Amillis S."/>
            <person name="Uchima C.A."/>
            <person name="Anderluh G."/>
            <person name="Asadollahi M."/>
            <person name="Askin M."/>
            <person name="Barry K."/>
            <person name="Battaglia E."/>
            <person name="Bayram O."/>
            <person name="Benocci T."/>
            <person name="Braus-Stromeyer S.A."/>
            <person name="Caldana C."/>
            <person name="Canovas D."/>
            <person name="Cerqueira G.C."/>
            <person name="Chen F."/>
            <person name="Chen W."/>
            <person name="Choi C."/>
            <person name="Clum A."/>
            <person name="Dos Santos R.A."/>
            <person name="Damasio A.R."/>
            <person name="Diallinas G."/>
            <person name="Emri T."/>
            <person name="Fekete E."/>
            <person name="Flipphi M."/>
            <person name="Freyberg S."/>
            <person name="Gallo A."/>
            <person name="Gournas C."/>
            <person name="Habgood R."/>
            <person name="Hainaut M."/>
            <person name="Harispe M.L."/>
            <person name="Henrissat B."/>
            <person name="Hilden K.S."/>
            <person name="Hope R."/>
            <person name="Hossain A."/>
            <person name="Karabika E."/>
            <person name="Karaffa L."/>
            <person name="Karanyi Z."/>
            <person name="Krasevec N."/>
            <person name="Kuo A."/>
            <person name="Kusch H."/>
            <person name="LaButti K."/>
            <person name="Lagendijk E.L."/>
            <person name="Lapidus A."/>
            <person name="Levasseur A."/>
            <person name="Lindquist E."/>
            <person name="Lipzen A."/>
            <person name="Logrieco A.F."/>
            <person name="MacCabe A."/>
            <person name="Maekelae M.R."/>
            <person name="Malavazi I."/>
            <person name="Melin P."/>
            <person name="Meyer V."/>
            <person name="Mielnichuk N."/>
            <person name="Miskei M."/>
            <person name="Molnar A.P."/>
            <person name="Mule G."/>
            <person name="Ngan C.Y."/>
            <person name="Orejas M."/>
            <person name="Orosz E."/>
            <person name="Ouedraogo J.P."/>
            <person name="Overkamp K.M."/>
            <person name="Park H.-S."/>
            <person name="Perrone G."/>
            <person name="Piumi F."/>
            <person name="Punt P.J."/>
            <person name="Ram A.F."/>
            <person name="Ramon A."/>
            <person name="Rauscher S."/>
            <person name="Record E."/>
            <person name="Riano-Pachon D.M."/>
            <person name="Robert V."/>
            <person name="Roehrig J."/>
            <person name="Ruller R."/>
            <person name="Salamov A."/>
            <person name="Salih N.S."/>
            <person name="Samson R.A."/>
            <person name="Sandor E."/>
            <person name="Sanguinetti M."/>
            <person name="Schuetze T."/>
            <person name="Sepcic K."/>
            <person name="Shelest E."/>
            <person name="Sherlock G."/>
            <person name="Sophianopoulou V."/>
            <person name="Squina F.M."/>
            <person name="Sun H."/>
            <person name="Susca A."/>
            <person name="Todd R.B."/>
            <person name="Tsang A."/>
            <person name="Unkles S.E."/>
            <person name="van de Wiele N."/>
            <person name="van Rossen-Uffink D."/>
            <person name="Oliveira J.V."/>
            <person name="Vesth T.C."/>
            <person name="Visser J."/>
            <person name="Yu J.-H."/>
            <person name="Zhou M."/>
            <person name="Andersen M.R."/>
            <person name="Archer D.B."/>
            <person name="Baker S.E."/>
            <person name="Benoit I."/>
            <person name="Brakhage A.A."/>
            <person name="Braus G.H."/>
            <person name="Fischer R."/>
            <person name="Frisvad J.C."/>
            <person name="Goldman G.H."/>
            <person name="Houbraken J."/>
            <person name="Oakley B."/>
            <person name="Pocsi I."/>
            <person name="Scazzocchio C."/>
            <person name="Seiboth B."/>
            <person name="vanKuyk P.A."/>
            <person name="Wortman J."/>
            <person name="Dyer P.S."/>
            <person name="Grigoriev I.V."/>
        </authorList>
    </citation>
    <scope>NUCLEOTIDE SEQUENCE [LARGE SCALE GENOMIC DNA]</scope>
    <source>
        <strain evidence="7">CBS 101740 / IMI 381727 / IBT 21946</strain>
    </source>
</reference>
<dbReference type="VEuPathDB" id="FungiDB:ASPBRDRAFT_37254"/>
<dbReference type="GO" id="GO:0036054">
    <property type="term" value="F:protein-malonyllysine demalonylase activity"/>
    <property type="evidence" value="ECO:0007669"/>
    <property type="project" value="InterPro"/>
</dbReference>
<dbReference type="Proteomes" id="UP000184499">
    <property type="component" value="Unassembled WGS sequence"/>
</dbReference>
<evidence type="ECO:0000256" key="1">
    <source>
        <dbReference type="ARBA" id="ARBA00006924"/>
    </source>
</evidence>
<evidence type="ECO:0000256" key="4">
    <source>
        <dbReference type="PROSITE-ProRule" id="PRU00236"/>
    </source>
</evidence>
<keyword evidence="3" id="KW-0520">NAD</keyword>
<name>A0A1L9V284_ASPBC</name>
<dbReference type="Gene3D" id="3.40.50.1220">
    <property type="entry name" value="TPP-binding domain"/>
    <property type="match status" value="1"/>
</dbReference>
<sequence length="315" mass="34343">MVPPAIPAADLSSFTTYLKGCRRVIALLGAGISASSGLPTFRGAGGLWRSYDAMDLATPEAFDANPDLVWQFYSYRRHMALKAQPNRAHYALAELARKNKDFITLTQNVDGLSQRARHPSQQLHLLHGSLFTVKCTSFYCSYSREDFTDPIVPALALPKKLEPSATDKTGEEASRSIASALGNNEDVEVDVSDERVPLSAVPYEELPHCPECKDGLLRPGVVWFGESLPLHTIDYVDEWLNKGKVDLILVVGTSSRVYPAAGYVDKARSRGARVAVVNMDRNDVGSSGLQSGDWFFEGDAGTIVPEILKGVIGDI</sequence>
<dbReference type="InterPro" id="IPR003000">
    <property type="entry name" value="Sirtuin"/>
</dbReference>
<evidence type="ECO:0000256" key="2">
    <source>
        <dbReference type="ARBA" id="ARBA00022679"/>
    </source>
</evidence>
<dbReference type="STRING" id="767769.A0A1L9V284"/>
<dbReference type="InterPro" id="IPR026590">
    <property type="entry name" value="Ssirtuin_cat_dom"/>
</dbReference>
<dbReference type="OrthoDB" id="424302at2759"/>
<evidence type="ECO:0000313" key="7">
    <source>
        <dbReference type="Proteomes" id="UP000184499"/>
    </source>
</evidence>
<dbReference type="Pfam" id="PF02146">
    <property type="entry name" value="SIR2"/>
    <property type="match status" value="1"/>
</dbReference>
<gene>
    <name evidence="6" type="ORF">ASPBRDRAFT_37254</name>
</gene>
<accession>A0A1L9V284</accession>
<feature type="active site" description="Proton acceptor" evidence="4">
    <location>
        <position position="127"/>
    </location>
</feature>
<feature type="binding site" evidence="4">
    <location>
        <position position="135"/>
    </location>
    <ligand>
        <name>Zn(2+)</name>
        <dbReference type="ChEBI" id="CHEBI:29105"/>
    </ligand>
</feature>
<dbReference type="AlphaFoldDB" id="A0A1L9V284"/>
<dbReference type="InterPro" id="IPR026591">
    <property type="entry name" value="Sirtuin_cat_small_dom_sf"/>
</dbReference>
<dbReference type="PROSITE" id="PS50305">
    <property type="entry name" value="SIRTUIN"/>
    <property type="match status" value="1"/>
</dbReference>
<dbReference type="GO" id="GO:0046872">
    <property type="term" value="F:metal ion binding"/>
    <property type="evidence" value="ECO:0007669"/>
    <property type="project" value="UniProtKB-KW"/>
</dbReference>
<dbReference type="CDD" id="cd01412">
    <property type="entry name" value="SIRT5_Af1_CobB"/>
    <property type="match status" value="1"/>
</dbReference>
<dbReference type="GeneID" id="93576173"/>